<dbReference type="InterPro" id="IPR015421">
    <property type="entry name" value="PyrdxlP-dep_Trfase_major"/>
</dbReference>
<comment type="catalytic activity">
    <reaction evidence="1 8">
        <text>(S)-4-amino-5-oxopentanoate = 5-aminolevulinate</text>
        <dbReference type="Rhea" id="RHEA:14265"/>
        <dbReference type="ChEBI" id="CHEBI:57501"/>
        <dbReference type="ChEBI" id="CHEBI:356416"/>
        <dbReference type="EC" id="5.4.3.8"/>
    </reaction>
</comment>
<evidence type="ECO:0000256" key="5">
    <source>
        <dbReference type="ARBA" id="ARBA00022898"/>
    </source>
</evidence>
<dbReference type="EC" id="5.4.3.8" evidence="8"/>
<evidence type="ECO:0000256" key="2">
    <source>
        <dbReference type="ARBA" id="ARBA00001933"/>
    </source>
</evidence>
<dbReference type="PROSITE" id="PS00600">
    <property type="entry name" value="AA_TRANSFER_CLASS_3"/>
    <property type="match status" value="1"/>
</dbReference>
<dbReference type="PATRIC" id="fig|1330534.3.peg.3486"/>
<dbReference type="PANTHER" id="PTHR43713:SF3">
    <property type="entry name" value="GLUTAMATE-1-SEMIALDEHYDE 2,1-AMINOMUTASE 1, CHLOROPLASTIC-RELATED"/>
    <property type="match status" value="1"/>
</dbReference>
<dbReference type="GO" id="GO:0006782">
    <property type="term" value="P:protoporphyrinogen IX biosynthetic process"/>
    <property type="evidence" value="ECO:0007669"/>
    <property type="project" value="UniProtKB-UniRule"/>
</dbReference>
<keyword evidence="9" id="KW-0808">Transferase</keyword>
<evidence type="ECO:0000313" key="9">
    <source>
        <dbReference type="EMBL" id="EPR09341.1"/>
    </source>
</evidence>
<keyword evidence="7 8" id="KW-0627">Porphyrin biosynthesis</keyword>
<comment type="pathway">
    <text evidence="3">Porphyrin-containing compound metabolism; protoporphyrin-IX biosynthesis; 5-aminolevulinate from L-glutamyl-tRNA(Glu): step 2/2.</text>
</comment>
<comment type="similarity">
    <text evidence="4 8">Belongs to the class-III pyridoxal-phosphate-dependent aminotransferase family. HemL subfamily.</text>
</comment>
<dbReference type="Pfam" id="PF00202">
    <property type="entry name" value="Aminotran_3"/>
    <property type="match status" value="1"/>
</dbReference>
<evidence type="ECO:0000256" key="7">
    <source>
        <dbReference type="ARBA" id="ARBA00023244"/>
    </source>
</evidence>
<comment type="subunit">
    <text evidence="8">Homodimer.</text>
</comment>
<reference evidence="9 10" key="1">
    <citation type="journal article" date="2013" name="Genome Announc.">
        <title>Draft Genome Sequence of the Cellulolytic Bacterium Clostridium papyrosolvens C7 (ATCC 700395).</title>
        <authorList>
            <person name="Zepeda V."/>
            <person name="Dassa B."/>
            <person name="Borovok I."/>
            <person name="Lamed R."/>
            <person name="Bayer E.A."/>
            <person name="Cate J.H."/>
        </authorList>
    </citation>
    <scope>NUCLEOTIDE SEQUENCE [LARGE SCALE GENOMIC DNA]</scope>
    <source>
        <strain evidence="9 10">C7</strain>
    </source>
</reference>
<keyword evidence="8" id="KW-0963">Cytoplasm</keyword>
<dbReference type="STRING" id="1330534.L323_17555"/>
<evidence type="ECO:0000256" key="3">
    <source>
        <dbReference type="ARBA" id="ARBA00004819"/>
    </source>
</evidence>
<evidence type="ECO:0000256" key="4">
    <source>
        <dbReference type="ARBA" id="ARBA00008981"/>
    </source>
</evidence>
<evidence type="ECO:0000256" key="1">
    <source>
        <dbReference type="ARBA" id="ARBA00001579"/>
    </source>
</evidence>
<comment type="caution">
    <text evidence="9">The sequence shown here is derived from an EMBL/GenBank/DDBJ whole genome shotgun (WGS) entry which is preliminary data.</text>
</comment>
<comment type="cofactor">
    <cofactor evidence="2 8">
        <name>pyridoxal 5'-phosphate</name>
        <dbReference type="ChEBI" id="CHEBI:597326"/>
    </cofactor>
</comment>
<dbReference type="PANTHER" id="PTHR43713">
    <property type="entry name" value="GLUTAMATE-1-SEMIALDEHYDE 2,1-AMINOMUTASE"/>
    <property type="match status" value="1"/>
</dbReference>
<accession>U4QXY9</accession>
<dbReference type="InterPro" id="IPR015424">
    <property type="entry name" value="PyrdxlP-dep_Trfase"/>
</dbReference>
<dbReference type="RefSeq" id="WP_020816899.1">
    <property type="nucleotide sequence ID" value="NZ_ATAY01000088.1"/>
</dbReference>
<dbReference type="InterPro" id="IPR005814">
    <property type="entry name" value="Aminotrans_3"/>
</dbReference>
<comment type="subcellular location">
    <subcellularLocation>
        <location evidence="8">Cytoplasm</location>
    </subcellularLocation>
</comment>
<dbReference type="InterPro" id="IPR049704">
    <property type="entry name" value="Aminotrans_3_PPA_site"/>
</dbReference>
<dbReference type="EMBL" id="ATAY01000088">
    <property type="protein sequence ID" value="EPR09341.1"/>
    <property type="molecule type" value="Genomic_DNA"/>
</dbReference>
<protein>
    <recommendedName>
        <fullName evidence="8">Glutamate-1-semialdehyde 2,1-aminomutase</fullName>
        <shortName evidence="8">GSA</shortName>
        <ecNumber evidence="8">5.4.3.8</ecNumber>
    </recommendedName>
    <alternativeName>
        <fullName evidence="8">Glutamate-1-semialdehyde aminotransferase</fullName>
        <shortName evidence="8">GSA-AT</shortName>
    </alternativeName>
</protein>
<keyword evidence="5 8" id="KW-0663">Pyridoxal phosphate</keyword>
<dbReference type="HAMAP" id="MF_00375">
    <property type="entry name" value="HemL_aminotrans_3"/>
    <property type="match status" value="1"/>
</dbReference>
<dbReference type="InterPro" id="IPR004639">
    <property type="entry name" value="4pyrrol_synth_GluAld_NH2Trfase"/>
</dbReference>
<dbReference type="UniPathway" id="UPA00251">
    <property type="reaction ID" value="UER00317"/>
</dbReference>
<gene>
    <name evidence="8" type="primary">hemL</name>
    <name evidence="9" type="ORF">L323_17555</name>
</gene>
<dbReference type="SUPFAM" id="SSF53383">
    <property type="entry name" value="PLP-dependent transferases"/>
    <property type="match status" value="1"/>
</dbReference>
<dbReference type="GO" id="GO:0005737">
    <property type="term" value="C:cytoplasm"/>
    <property type="evidence" value="ECO:0007669"/>
    <property type="project" value="UniProtKB-SubCell"/>
</dbReference>
<name>U4QXY9_9FIRM</name>
<dbReference type="Proteomes" id="UP000016860">
    <property type="component" value="Unassembled WGS sequence"/>
</dbReference>
<dbReference type="Gene3D" id="3.40.640.10">
    <property type="entry name" value="Type I PLP-dependent aspartate aminotransferase-like (Major domain)"/>
    <property type="match status" value="1"/>
</dbReference>
<keyword evidence="9" id="KW-0032">Aminotransferase</keyword>
<dbReference type="CDD" id="cd00610">
    <property type="entry name" value="OAT_like"/>
    <property type="match status" value="1"/>
</dbReference>
<dbReference type="GO" id="GO:0030170">
    <property type="term" value="F:pyridoxal phosphate binding"/>
    <property type="evidence" value="ECO:0007669"/>
    <property type="project" value="InterPro"/>
</dbReference>
<dbReference type="Gene3D" id="3.90.1150.10">
    <property type="entry name" value="Aspartate Aminotransferase, domain 1"/>
    <property type="match status" value="1"/>
</dbReference>
<feature type="modified residue" description="N6-(pyridoxal phosphate)lysine" evidence="8">
    <location>
        <position position="265"/>
    </location>
</feature>
<dbReference type="OrthoDB" id="9807885at2"/>
<dbReference type="AlphaFoldDB" id="U4QXY9"/>
<proteinExistence type="inferred from homology"/>
<evidence type="ECO:0000313" key="10">
    <source>
        <dbReference type="Proteomes" id="UP000016860"/>
    </source>
</evidence>
<sequence length="434" mass="46881">MKLSSDLFERAKKIIPGGVNSPVRAFRAVDSNPLFISRAKGSKIYDVEEREYIDYVCSWGPMILGHSNELILKSVEKVMHNGLSFGAPVEAEVQIAEMIVSMVSGVEMVRMVNSGTEAVMSAIRLARGFTKRDRIIKFEGCYHGHSDSMLVKAGSGVLTAGVPDSLGVPRNVAGDTLTAVYNNISSVERLFEENKNQIAAVIIEPVAANMGVIPPQEGFLKELACICRQNSTLLIFDEVITGFRLGAGGAQEYFGVEADIVTFGKIIGGGMPVGAYAGRKELMEYVAPCGGVYQAGTLSGNPVAMAAGLAQLEILNSSPGIYEDINNKAEVLSYGLEKIVKKYKAPVTLNRVGSLLCMFFSQNPVTNYQEAKQSNTKCYAAFFKSMLSKGIYLAPSQFEAMFVSAAHTCEDIDATLKAAEESLVENIALMEELL</sequence>
<dbReference type="GO" id="GO:0042286">
    <property type="term" value="F:glutamate-1-semialdehyde 2,1-aminomutase activity"/>
    <property type="evidence" value="ECO:0007669"/>
    <property type="project" value="UniProtKB-UniRule"/>
</dbReference>
<keyword evidence="6 8" id="KW-0413">Isomerase</keyword>
<dbReference type="GO" id="GO:0008483">
    <property type="term" value="F:transaminase activity"/>
    <property type="evidence" value="ECO:0007669"/>
    <property type="project" value="UniProtKB-KW"/>
</dbReference>
<organism evidence="9 10">
    <name type="scientific">Ruminiclostridium papyrosolvens C7</name>
    <dbReference type="NCBI Taxonomy" id="1330534"/>
    <lineage>
        <taxon>Bacteria</taxon>
        <taxon>Bacillati</taxon>
        <taxon>Bacillota</taxon>
        <taxon>Clostridia</taxon>
        <taxon>Eubacteriales</taxon>
        <taxon>Oscillospiraceae</taxon>
        <taxon>Ruminiclostridium</taxon>
    </lineage>
</organism>
<dbReference type="InterPro" id="IPR015422">
    <property type="entry name" value="PyrdxlP-dep_Trfase_small"/>
</dbReference>
<dbReference type="NCBIfam" id="TIGR00713">
    <property type="entry name" value="hemL"/>
    <property type="match status" value="1"/>
</dbReference>
<dbReference type="FunFam" id="3.40.640.10:FF:000021">
    <property type="entry name" value="Glutamate-1-semialdehyde 2,1-aminomutase"/>
    <property type="match status" value="1"/>
</dbReference>
<evidence type="ECO:0000256" key="8">
    <source>
        <dbReference type="HAMAP-Rule" id="MF_00375"/>
    </source>
</evidence>
<evidence type="ECO:0000256" key="6">
    <source>
        <dbReference type="ARBA" id="ARBA00023235"/>
    </source>
</evidence>
<dbReference type="NCBIfam" id="NF000818">
    <property type="entry name" value="PRK00062.1"/>
    <property type="match status" value="1"/>
</dbReference>